<keyword evidence="1" id="KW-0472">Membrane</keyword>
<evidence type="ECO:0008006" key="4">
    <source>
        <dbReference type="Google" id="ProtNLM"/>
    </source>
</evidence>
<comment type="caution">
    <text evidence="2">The sequence shown here is derived from an EMBL/GenBank/DDBJ whole genome shotgun (WGS) entry which is preliminary data.</text>
</comment>
<feature type="transmembrane region" description="Helical" evidence="1">
    <location>
        <begin position="297"/>
        <end position="319"/>
    </location>
</feature>
<dbReference type="EMBL" id="BTSX01000004">
    <property type="protein sequence ID" value="GMS94346.1"/>
    <property type="molecule type" value="Genomic_DNA"/>
</dbReference>
<proteinExistence type="predicted"/>
<sequence length="349" mass="39932">MASPISIFDYCQTVFIIICLVFTIPLAFFVYFKLLFVRPFSENYTFKLIVVNGITELVNCVVYLITLQFTNFNFLNDFYISINTYRLNKPLGVLFALTDGFCLHTRLFIAMNRLKTIIFIQQISNDAVFFLISISLSLSLTLPALADYSIFSNPTYTPFNRSDGSPAVLPQTGGSNDILRTTSTSIRIGVSLATLLVNMVLAFLISRERRFIDFEDRKKFNGEKGLIITSIVTYAFYMLYCANNGSNWWFVALWCGYAQWLFLGLNSITPFWCLLLFTPSVRRLAFNRGNEEAIFDYCQSIFIVVCLVITIPLACFVYFKLIFVRPFSENYTFKLIALNGIAVSNFLII</sequence>
<reference evidence="2" key="1">
    <citation type="submission" date="2023-10" db="EMBL/GenBank/DDBJ databases">
        <title>Genome assembly of Pristionchus species.</title>
        <authorList>
            <person name="Yoshida K."/>
            <person name="Sommer R.J."/>
        </authorList>
    </citation>
    <scope>NUCLEOTIDE SEQUENCE</scope>
    <source>
        <strain evidence="2">RS0144</strain>
    </source>
</reference>
<gene>
    <name evidence="2" type="ORF">PENTCL1PPCAC_16521</name>
</gene>
<keyword evidence="3" id="KW-1185">Reference proteome</keyword>
<feature type="transmembrane region" description="Helical" evidence="1">
    <location>
        <begin position="226"/>
        <end position="245"/>
    </location>
</feature>
<evidence type="ECO:0000313" key="2">
    <source>
        <dbReference type="EMBL" id="GMS94346.1"/>
    </source>
</evidence>
<protein>
    <recommendedName>
        <fullName evidence="4">G protein-coupled receptor</fullName>
    </recommendedName>
</protein>
<feature type="transmembrane region" description="Helical" evidence="1">
    <location>
        <begin position="12"/>
        <end position="36"/>
    </location>
</feature>
<dbReference type="Proteomes" id="UP001432027">
    <property type="component" value="Unassembled WGS sequence"/>
</dbReference>
<keyword evidence="1" id="KW-1133">Transmembrane helix</keyword>
<feature type="transmembrane region" description="Helical" evidence="1">
    <location>
        <begin position="186"/>
        <end position="205"/>
    </location>
</feature>
<evidence type="ECO:0000313" key="3">
    <source>
        <dbReference type="Proteomes" id="UP001432027"/>
    </source>
</evidence>
<accession>A0AAV5TJ82</accession>
<dbReference type="AlphaFoldDB" id="A0AAV5TJ82"/>
<feature type="transmembrane region" description="Helical" evidence="1">
    <location>
        <begin position="48"/>
        <end position="70"/>
    </location>
</feature>
<feature type="transmembrane region" description="Helical" evidence="1">
    <location>
        <begin position="90"/>
        <end position="109"/>
    </location>
</feature>
<keyword evidence="1" id="KW-0812">Transmembrane</keyword>
<evidence type="ECO:0000256" key="1">
    <source>
        <dbReference type="SAM" id="Phobius"/>
    </source>
</evidence>
<feature type="transmembrane region" description="Helical" evidence="1">
    <location>
        <begin position="129"/>
        <end position="151"/>
    </location>
</feature>
<name>A0AAV5TJ82_9BILA</name>
<organism evidence="2 3">
    <name type="scientific">Pristionchus entomophagus</name>
    <dbReference type="NCBI Taxonomy" id="358040"/>
    <lineage>
        <taxon>Eukaryota</taxon>
        <taxon>Metazoa</taxon>
        <taxon>Ecdysozoa</taxon>
        <taxon>Nematoda</taxon>
        <taxon>Chromadorea</taxon>
        <taxon>Rhabditida</taxon>
        <taxon>Rhabditina</taxon>
        <taxon>Diplogasteromorpha</taxon>
        <taxon>Diplogasteroidea</taxon>
        <taxon>Neodiplogasteridae</taxon>
        <taxon>Pristionchus</taxon>
    </lineage>
</organism>
<feature type="transmembrane region" description="Helical" evidence="1">
    <location>
        <begin position="257"/>
        <end position="277"/>
    </location>
</feature>
<feature type="non-terminal residue" evidence="2">
    <location>
        <position position="349"/>
    </location>
</feature>